<organism evidence="1 2">
    <name type="scientific">Persea americana</name>
    <name type="common">Avocado</name>
    <dbReference type="NCBI Taxonomy" id="3435"/>
    <lineage>
        <taxon>Eukaryota</taxon>
        <taxon>Viridiplantae</taxon>
        <taxon>Streptophyta</taxon>
        <taxon>Embryophyta</taxon>
        <taxon>Tracheophyta</taxon>
        <taxon>Spermatophyta</taxon>
        <taxon>Magnoliopsida</taxon>
        <taxon>Magnoliidae</taxon>
        <taxon>Laurales</taxon>
        <taxon>Lauraceae</taxon>
        <taxon>Persea</taxon>
    </lineage>
</organism>
<evidence type="ECO:0000313" key="2">
    <source>
        <dbReference type="Proteomes" id="UP001234297"/>
    </source>
</evidence>
<evidence type="ECO:0000313" key="1">
    <source>
        <dbReference type="EMBL" id="KAJ8650716.1"/>
    </source>
</evidence>
<keyword evidence="2" id="KW-1185">Reference proteome</keyword>
<comment type="caution">
    <text evidence="1">The sequence shown here is derived from an EMBL/GenBank/DDBJ whole genome shotgun (WGS) entry which is preliminary data.</text>
</comment>
<dbReference type="Proteomes" id="UP001234297">
    <property type="component" value="Chromosome 1"/>
</dbReference>
<gene>
    <name evidence="1" type="ORF">MRB53_003739</name>
</gene>
<proteinExistence type="predicted"/>
<dbReference type="EMBL" id="CM056809">
    <property type="protein sequence ID" value="KAJ8650716.1"/>
    <property type="molecule type" value="Genomic_DNA"/>
</dbReference>
<name>A0ACC2MYE8_PERAE</name>
<sequence>MEILGVNKVYVVAFVLILLFISSPFAVMAAGADVPLMNGCTVVCLPSCNDECIRSGYRYGHCVATGDGVLCCCST</sequence>
<protein>
    <submittedName>
        <fullName evidence="1">Uncharacterized protein</fullName>
    </submittedName>
</protein>
<reference evidence="1 2" key="1">
    <citation type="journal article" date="2022" name="Hortic Res">
        <title>A haplotype resolved chromosomal level avocado genome allows analysis of novel avocado genes.</title>
        <authorList>
            <person name="Nath O."/>
            <person name="Fletcher S.J."/>
            <person name="Hayward A."/>
            <person name="Shaw L.M."/>
            <person name="Masouleh A.K."/>
            <person name="Furtado A."/>
            <person name="Henry R.J."/>
            <person name="Mitter N."/>
        </authorList>
    </citation>
    <scope>NUCLEOTIDE SEQUENCE [LARGE SCALE GENOMIC DNA]</scope>
    <source>
        <strain evidence="2">cv. Hass</strain>
    </source>
</reference>
<accession>A0ACC2MYE8</accession>